<dbReference type="GO" id="GO:0048046">
    <property type="term" value="C:apoplast"/>
    <property type="evidence" value="ECO:0007669"/>
    <property type="project" value="UniProtKB-SubCell"/>
</dbReference>
<feature type="domain" description="Cupin type-1" evidence="13">
    <location>
        <begin position="50"/>
        <end position="183"/>
    </location>
</feature>
<keyword evidence="3" id="KW-0052">Apoplast</keyword>
<dbReference type="PRINTS" id="PR00325">
    <property type="entry name" value="GERMIN"/>
</dbReference>
<dbReference type="Gene3D" id="2.60.120.10">
    <property type="entry name" value="Jelly Rolls"/>
    <property type="match status" value="1"/>
</dbReference>
<dbReference type="GO" id="GO:0030145">
    <property type="term" value="F:manganese ion binding"/>
    <property type="evidence" value="ECO:0007669"/>
    <property type="project" value="InterPro"/>
</dbReference>
<dbReference type="PANTHER" id="PTHR38390">
    <property type="entry name" value="OS01G0103900 PROTEIN"/>
    <property type="match status" value="1"/>
</dbReference>
<comment type="similarity">
    <text evidence="2">Belongs to the germin family.</text>
</comment>
<sequence>MCSCIQICLADYDNLQDTCPAAPTSKQSIFINGLPCKDPNSITPSDFKSSKLSRPGDKNKFLRSATTIVTAADFPGLNTLGLSISRIDLDVDGLVLPLYHPRASELFFVSAGVVIAGFVDTKNQQFQKILKEGDVFVLPRGLLHFCLNAGDESATIFSVLSSQNPGVVSVAGSFFESDPDMLNKLVKIAYSPRGNFSLRDFHHAVNSLPGDAFLPEIDDSLALRSGVDVKLPTVLSDQVLYSWGDKDFMRKVIVLSSCLPEKIDSAMKNTLMDAADKCVSVEFVLFDQSASHLSNTQENINCFARSLSDLDNCSFQTFLPDNAAKKKVEGPSCPVTGRDLGTTDVIENSVRVGDETILFMPSFQSTMKLHQIPSPIEFNIIERTNLRSLSEGVIFGTSYFVAPSACNEIETSSKEMYQSELNYQLFQGMCSALHTMDQGLVCSSYYNVETIRKTEFHCYYILQPSDKGPKGPMLLRRLAGLEEVLPIPDINQFIDSSVSKDIHNFIQASLLKIELKDYNPVQHERGFHQKLNLLVKESLQFGSVPPKRNEATSELFSNQQDSSDVTVQSNCVIDAIVIEGESPQLNLTVREDKTTSSIAEEWEQLIVSEVPKIYSSSCISKPKTDMLLVYLPESSKQLDVKTSRILERLEAPRKLKTKVTSPIVTSSNLSENVCQQKGL</sequence>
<evidence type="ECO:0000256" key="3">
    <source>
        <dbReference type="ARBA" id="ARBA00022523"/>
    </source>
</evidence>
<feature type="binding site" evidence="10">
    <location>
        <position position="105"/>
    </location>
    <ligand>
        <name>oxalate</name>
        <dbReference type="ChEBI" id="CHEBI:30623"/>
    </ligand>
</feature>
<evidence type="ECO:0000256" key="10">
    <source>
        <dbReference type="PIRSR" id="PIRSR601929-1"/>
    </source>
</evidence>
<organism evidence="14 15">
    <name type="scientific">Hevea brasiliensis</name>
    <name type="common">Para rubber tree</name>
    <name type="synonym">Siphonia brasiliensis</name>
    <dbReference type="NCBI Taxonomy" id="3981"/>
    <lineage>
        <taxon>Eukaryota</taxon>
        <taxon>Viridiplantae</taxon>
        <taxon>Streptophyta</taxon>
        <taxon>Embryophyta</taxon>
        <taxon>Tracheophyta</taxon>
        <taxon>Spermatophyta</taxon>
        <taxon>Magnoliopsida</taxon>
        <taxon>eudicotyledons</taxon>
        <taxon>Gunneridae</taxon>
        <taxon>Pentapetalae</taxon>
        <taxon>rosids</taxon>
        <taxon>fabids</taxon>
        <taxon>Malpighiales</taxon>
        <taxon>Euphorbiaceae</taxon>
        <taxon>Crotonoideae</taxon>
        <taxon>Micrandreae</taxon>
        <taxon>Hevea</taxon>
    </lineage>
</organism>
<dbReference type="CDD" id="cd02241">
    <property type="entry name" value="cupin_OxOx"/>
    <property type="match status" value="1"/>
</dbReference>
<evidence type="ECO:0000256" key="11">
    <source>
        <dbReference type="PIRSR" id="PIRSR601929-2"/>
    </source>
</evidence>
<evidence type="ECO:0000259" key="13">
    <source>
        <dbReference type="SMART" id="SM00835"/>
    </source>
</evidence>
<dbReference type="Proteomes" id="UP000467840">
    <property type="component" value="Chromosome 14"/>
</dbReference>
<dbReference type="FunFam" id="2.60.120.10:FF:000025">
    <property type="entry name" value="germin-like protein subfamily 2 member 1"/>
    <property type="match status" value="1"/>
</dbReference>
<evidence type="ECO:0000256" key="12">
    <source>
        <dbReference type="PIRSR" id="PIRSR601929-3"/>
    </source>
</evidence>
<dbReference type="SUPFAM" id="SSF51182">
    <property type="entry name" value="RmlC-like cupins"/>
    <property type="match status" value="1"/>
</dbReference>
<gene>
    <name evidence="14" type="ORF">GH714_025214</name>
</gene>
<dbReference type="SMART" id="SM00835">
    <property type="entry name" value="Cupin_1"/>
    <property type="match status" value="1"/>
</dbReference>
<proteinExistence type="inferred from homology"/>
<keyword evidence="8" id="KW-0325">Glycoprotein</keyword>
<keyword evidence="5 10" id="KW-0479">Metal-binding</keyword>
<dbReference type="GO" id="GO:2000280">
    <property type="term" value="P:regulation of root development"/>
    <property type="evidence" value="ECO:0007669"/>
    <property type="project" value="UniProtKB-ARBA"/>
</dbReference>
<evidence type="ECO:0000256" key="8">
    <source>
        <dbReference type="ARBA" id="ARBA00023180"/>
    </source>
</evidence>
<evidence type="ECO:0000256" key="9">
    <source>
        <dbReference type="ARBA" id="ARBA00023211"/>
    </source>
</evidence>
<keyword evidence="6" id="KW-0732">Signal</keyword>
<feature type="disulfide bond" evidence="12">
    <location>
        <begin position="19"/>
        <end position="36"/>
    </location>
</feature>
<evidence type="ECO:0000256" key="5">
    <source>
        <dbReference type="ARBA" id="ARBA00022723"/>
    </source>
</evidence>
<dbReference type="InterPro" id="IPR001929">
    <property type="entry name" value="Germin"/>
</dbReference>
<feature type="binding site" evidence="11">
    <location>
        <position position="105"/>
    </location>
    <ligand>
        <name>Mn(2+)</name>
        <dbReference type="ChEBI" id="CHEBI:29035"/>
    </ligand>
</feature>
<feature type="binding site" evidence="10">
    <location>
        <position position="100"/>
    </location>
    <ligand>
        <name>oxalate</name>
        <dbReference type="ChEBI" id="CHEBI:30623"/>
    </ligand>
</feature>
<evidence type="ECO:0000256" key="1">
    <source>
        <dbReference type="ARBA" id="ARBA00004271"/>
    </source>
</evidence>
<dbReference type="AlphaFoldDB" id="A0A6A6MFC6"/>
<evidence type="ECO:0000313" key="15">
    <source>
        <dbReference type="Proteomes" id="UP000467840"/>
    </source>
</evidence>
<keyword evidence="15" id="KW-1185">Reference proteome</keyword>
<accession>A0A6A6MFC6</accession>
<evidence type="ECO:0000256" key="4">
    <source>
        <dbReference type="ARBA" id="ARBA00022525"/>
    </source>
</evidence>
<dbReference type="InterPro" id="IPR014710">
    <property type="entry name" value="RmlC-like_jellyroll"/>
</dbReference>
<comment type="caution">
    <text evidence="14">The sequence shown here is derived from an EMBL/GenBank/DDBJ whole genome shotgun (WGS) entry which is preliminary data.</text>
</comment>
<evidence type="ECO:0000313" key="14">
    <source>
        <dbReference type="EMBL" id="KAF2311607.1"/>
    </source>
</evidence>
<dbReference type="GO" id="GO:0009506">
    <property type="term" value="C:plasmodesma"/>
    <property type="evidence" value="ECO:0007669"/>
    <property type="project" value="UniProtKB-ARBA"/>
</dbReference>
<feature type="binding site" evidence="11">
    <location>
        <position position="100"/>
    </location>
    <ligand>
        <name>Mn(2+)</name>
        <dbReference type="ChEBI" id="CHEBI:29035"/>
    </ligand>
</feature>
<dbReference type="EMBL" id="JAAGAX010000006">
    <property type="protein sequence ID" value="KAF2311607.1"/>
    <property type="molecule type" value="Genomic_DNA"/>
</dbReference>
<dbReference type="PANTHER" id="PTHR38390:SF2">
    <property type="entry name" value="OS01G0103900 PROTEIN"/>
    <property type="match status" value="1"/>
</dbReference>
<dbReference type="InterPro" id="IPR011051">
    <property type="entry name" value="RmlC_Cupin_sf"/>
</dbReference>
<keyword evidence="7 12" id="KW-1015">Disulfide bond</keyword>
<dbReference type="InterPro" id="IPR006045">
    <property type="entry name" value="Cupin_1"/>
</dbReference>
<keyword evidence="9 10" id="KW-0464">Manganese</keyword>
<reference evidence="14 15" key="1">
    <citation type="journal article" date="2020" name="Mol. Plant">
        <title>The Chromosome-Based Rubber Tree Genome Provides New Insights into Spurge Genome Evolution and Rubber Biosynthesis.</title>
        <authorList>
            <person name="Liu J."/>
            <person name="Shi C."/>
            <person name="Shi C.C."/>
            <person name="Li W."/>
            <person name="Zhang Q.J."/>
            <person name="Zhang Y."/>
            <person name="Li K."/>
            <person name="Lu H.F."/>
            <person name="Shi C."/>
            <person name="Zhu S.T."/>
            <person name="Xiao Z.Y."/>
            <person name="Nan H."/>
            <person name="Yue Y."/>
            <person name="Zhu X.G."/>
            <person name="Wu Y."/>
            <person name="Hong X.N."/>
            <person name="Fan G.Y."/>
            <person name="Tong Y."/>
            <person name="Zhang D."/>
            <person name="Mao C.L."/>
            <person name="Liu Y.L."/>
            <person name="Hao S.J."/>
            <person name="Liu W.Q."/>
            <person name="Lv M.Q."/>
            <person name="Zhang H.B."/>
            <person name="Liu Y."/>
            <person name="Hu-Tang G.R."/>
            <person name="Wang J.P."/>
            <person name="Wang J.H."/>
            <person name="Sun Y.H."/>
            <person name="Ni S.B."/>
            <person name="Chen W.B."/>
            <person name="Zhang X.C."/>
            <person name="Jiao Y.N."/>
            <person name="Eichler E.E."/>
            <person name="Li G.H."/>
            <person name="Liu X."/>
            <person name="Gao L.Z."/>
        </authorList>
    </citation>
    <scope>NUCLEOTIDE SEQUENCE [LARGE SCALE GENOMIC DNA]</scope>
    <source>
        <strain evidence="15">cv. GT1</strain>
        <tissue evidence="14">Leaf</tissue>
    </source>
</reference>
<dbReference type="Pfam" id="PF00190">
    <property type="entry name" value="Cupin_1"/>
    <property type="match status" value="1"/>
</dbReference>
<feature type="binding site" evidence="11">
    <location>
        <position position="144"/>
    </location>
    <ligand>
        <name>Mn(2+)</name>
        <dbReference type="ChEBI" id="CHEBI:29035"/>
    </ligand>
</feature>
<comment type="subcellular location">
    <subcellularLocation>
        <location evidence="1">Secreted</location>
        <location evidence="1">Extracellular space</location>
        <location evidence="1">Apoplast</location>
    </subcellularLocation>
</comment>
<keyword evidence="4" id="KW-0964">Secreted</keyword>
<name>A0A6A6MFC6_HEVBR</name>
<evidence type="ECO:0000256" key="2">
    <source>
        <dbReference type="ARBA" id="ARBA00007456"/>
    </source>
</evidence>
<dbReference type="GO" id="GO:0010497">
    <property type="term" value="P:plasmodesmata-mediated intercellular transport"/>
    <property type="evidence" value="ECO:0007669"/>
    <property type="project" value="UniProtKB-ARBA"/>
</dbReference>
<evidence type="ECO:0000256" key="6">
    <source>
        <dbReference type="ARBA" id="ARBA00022729"/>
    </source>
</evidence>
<evidence type="ECO:0000256" key="7">
    <source>
        <dbReference type="ARBA" id="ARBA00023157"/>
    </source>
</evidence>
<protein>
    <recommendedName>
        <fullName evidence="13">Cupin type-1 domain-containing protein</fullName>
    </recommendedName>
</protein>